<reference evidence="1 2" key="1">
    <citation type="submission" date="2015-07" db="EMBL/GenBank/DDBJ databases">
        <title>The genome of Melipona quadrifasciata.</title>
        <authorList>
            <person name="Pan H."/>
            <person name="Kapheim K."/>
        </authorList>
    </citation>
    <scope>NUCLEOTIDE SEQUENCE [LARGE SCALE GENOMIC DNA]</scope>
    <source>
        <strain evidence="1">0111107301</strain>
        <tissue evidence="1">Whole body</tissue>
    </source>
</reference>
<evidence type="ECO:0000313" key="1">
    <source>
        <dbReference type="EMBL" id="KOX77296.1"/>
    </source>
</evidence>
<organism evidence="1 2">
    <name type="scientific">Melipona quadrifasciata</name>
    <dbReference type="NCBI Taxonomy" id="166423"/>
    <lineage>
        <taxon>Eukaryota</taxon>
        <taxon>Metazoa</taxon>
        <taxon>Ecdysozoa</taxon>
        <taxon>Arthropoda</taxon>
        <taxon>Hexapoda</taxon>
        <taxon>Insecta</taxon>
        <taxon>Pterygota</taxon>
        <taxon>Neoptera</taxon>
        <taxon>Endopterygota</taxon>
        <taxon>Hymenoptera</taxon>
        <taxon>Apocrita</taxon>
        <taxon>Aculeata</taxon>
        <taxon>Apoidea</taxon>
        <taxon>Anthophila</taxon>
        <taxon>Apidae</taxon>
        <taxon>Melipona</taxon>
    </lineage>
</organism>
<protein>
    <submittedName>
        <fullName evidence="1">Uncharacterized protein</fullName>
    </submittedName>
</protein>
<dbReference type="Proteomes" id="UP000053105">
    <property type="component" value="Unassembled WGS sequence"/>
</dbReference>
<evidence type="ECO:0000313" key="2">
    <source>
        <dbReference type="Proteomes" id="UP000053105"/>
    </source>
</evidence>
<accession>A0A0M9A676</accession>
<name>A0A0M9A676_9HYME</name>
<dbReference type="AlphaFoldDB" id="A0A0M9A676"/>
<proteinExistence type="predicted"/>
<gene>
    <name evidence="1" type="ORF">WN51_10902</name>
</gene>
<keyword evidence="2" id="KW-1185">Reference proteome</keyword>
<dbReference type="EMBL" id="KQ435733">
    <property type="protein sequence ID" value="KOX77296.1"/>
    <property type="molecule type" value="Genomic_DNA"/>
</dbReference>
<sequence length="366" mass="41782">MGQNKEMKKEKKESKYDVDLNAVRKFLASYFPNIPQPEVGSNKTVLFADAIKNAKRSDRDRNLFIFERETRTTNEGKLPAQQPQKGRKPKWDYVVPFPSSAAACSPFYENELMPSRCMSKVDVELYANLRRPKLGSPESIEGGKRCLNNPCAPDQEIDDLWLQTGSEPPTHCIHTGGNTQRNNTRAGLNFSHSVNPDAKADPSSDIAGISKIKDTGEEMAFSAKRRGLDTFADQDFREETTVWTFEVHFMRRNGRTYSCKKDIPLGWSGGGGRQKLQKIPLTPGRRMEKPDENSTLFSIISRRLRDTVLYGRKKLMFTKDKTNEQVENLYATHCVVQRVSLWKDKFGKLSFLQTRIAKRLQFLESD</sequence>